<proteinExistence type="predicted"/>
<evidence type="ECO:0000313" key="1">
    <source>
        <dbReference type="EMBL" id="NMP26570.1"/>
    </source>
</evidence>
<reference evidence="1 2" key="2">
    <citation type="submission" date="2020-06" db="EMBL/GenBank/DDBJ databases">
        <title>Polyphasic characterization of a Rahnella strain isolated from tree sap.</title>
        <authorList>
            <person name="Kim I.S."/>
        </authorList>
    </citation>
    <scope>NUCLEOTIDE SEQUENCE [LARGE SCALE GENOMIC DNA]</scope>
    <source>
        <strain evidence="1 2">SAP-1</strain>
    </source>
</reference>
<accession>A0A848MHJ7</accession>
<comment type="caution">
    <text evidence="1">The sequence shown here is derived from an EMBL/GenBank/DDBJ whole genome shotgun (WGS) entry which is preliminary data.</text>
</comment>
<dbReference type="EMBL" id="JAADJU010000003">
    <property type="protein sequence ID" value="NMP26570.1"/>
    <property type="molecule type" value="Genomic_DNA"/>
</dbReference>
<evidence type="ECO:0000313" key="2">
    <source>
        <dbReference type="Proteomes" id="UP000585363"/>
    </source>
</evidence>
<dbReference type="SUPFAM" id="SSF54909">
    <property type="entry name" value="Dimeric alpha+beta barrel"/>
    <property type="match status" value="1"/>
</dbReference>
<dbReference type="InterPro" id="IPR011008">
    <property type="entry name" value="Dimeric_a/b-barrel"/>
</dbReference>
<name>A0A848MHJ7_9GAMM</name>
<protein>
    <recommendedName>
        <fullName evidence="3">ABM domain-containing protein</fullName>
    </recommendedName>
</protein>
<reference evidence="1 2" key="1">
    <citation type="submission" date="2020-01" db="EMBL/GenBank/DDBJ databases">
        <authorList>
            <person name="Lee S.D."/>
        </authorList>
    </citation>
    <scope>NUCLEOTIDE SEQUENCE [LARGE SCALE GENOMIC DNA]</scope>
    <source>
        <strain evidence="1 2">SAP-1</strain>
    </source>
</reference>
<evidence type="ECO:0008006" key="3">
    <source>
        <dbReference type="Google" id="ProtNLM"/>
    </source>
</evidence>
<organism evidence="1 2">
    <name type="scientific">Rouxiella aceris</name>
    <dbReference type="NCBI Taxonomy" id="2703884"/>
    <lineage>
        <taxon>Bacteria</taxon>
        <taxon>Pseudomonadati</taxon>
        <taxon>Pseudomonadota</taxon>
        <taxon>Gammaproteobacteria</taxon>
        <taxon>Enterobacterales</taxon>
        <taxon>Yersiniaceae</taxon>
        <taxon>Rouxiella</taxon>
    </lineage>
</organism>
<sequence>MSSHVLELAIFKIKPEFKGDISRLRIGLRQALKDFPGLIEFQAYEPLGDGCYADVAKWENYECALAAANAFEAGDQRFLPYLQAIETLTFMGHFSAQKA</sequence>
<dbReference type="AlphaFoldDB" id="A0A848MHJ7"/>
<dbReference type="Proteomes" id="UP000585363">
    <property type="component" value="Unassembled WGS sequence"/>
</dbReference>
<keyword evidence="2" id="KW-1185">Reference proteome</keyword>
<gene>
    <name evidence="1" type="ORF">GW590_06775</name>
</gene>
<dbReference type="RefSeq" id="WP_169402270.1">
    <property type="nucleotide sequence ID" value="NZ_JAADJU010000003.1"/>
</dbReference>